<dbReference type="Gene3D" id="2.80.10.50">
    <property type="match status" value="3"/>
</dbReference>
<dbReference type="InterPro" id="IPR035992">
    <property type="entry name" value="Ricin_B-like_lectins"/>
</dbReference>
<dbReference type="InterPro" id="IPR000772">
    <property type="entry name" value="Ricin_B_lectin"/>
</dbReference>
<dbReference type="Proteomes" id="UP000620124">
    <property type="component" value="Unassembled WGS sequence"/>
</dbReference>
<organism evidence="2 3">
    <name type="scientific">Mycena venus</name>
    <dbReference type="NCBI Taxonomy" id="2733690"/>
    <lineage>
        <taxon>Eukaryota</taxon>
        <taxon>Fungi</taxon>
        <taxon>Dikarya</taxon>
        <taxon>Basidiomycota</taxon>
        <taxon>Agaricomycotina</taxon>
        <taxon>Agaricomycetes</taxon>
        <taxon>Agaricomycetidae</taxon>
        <taxon>Agaricales</taxon>
        <taxon>Marasmiineae</taxon>
        <taxon>Mycenaceae</taxon>
        <taxon>Mycena</taxon>
    </lineage>
</organism>
<protein>
    <recommendedName>
        <fullName evidence="1">Ricin B lectin domain-containing protein</fullName>
    </recommendedName>
</protein>
<feature type="domain" description="Ricin B lectin" evidence="1">
    <location>
        <begin position="32"/>
        <end position="179"/>
    </location>
</feature>
<gene>
    <name evidence="2" type="ORF">MVEN_02003200</name>
</gene>
<dbReference type="PROSITE" id="PS50231">
    <property type="entry name" value="RICIN_B_LECTIN"/>
    <property type="match status" value="2"/>
</dbReference>
<dbReference type="CDD" id="cd00161">
    <property type="entry name" value="beta-trefoil_Ricin-like"/>
    <property type="match status" value="1"/>
</dbReference>
<reference evidence="2" key="1">
    <citation type="submission" date="2020-05" db="EMBL/GenBank/DDBJ databases">
        <title>Mycena genomes resolve the evolution of fungal bioluminescence.</title>
        <authorList>
            <person name="Tsai I.J."/>
        </authorList>
    </citation>
    <scope>NUCLEOTIDE SEQUENCE</scope>
    <source>
        <strain evidence="2">CCC161011</strain>
    </source>
</reference>
<comment type="caution">
    <text evidence="2">The sequence shown here is derived from an EMBL/GenBank/DDBJ whole genome shotgun (WGS) entry which is preliminary data.</text>
</comment>
<dbReference type="EMBL" id="JACAZI010000020">
    <property type="protein sequence ID" value="KAF7339253.1"/>
    <property type="molecule type" value="Genomic_DNA"/>
</dbReference>
<evidence type="ECO:0000313" key="3">
    <source>
        <dbReference type="Proteomes" id="UP000620124"/>
    </source>
</evidence>
<proteinExistence type="predicted"/>
<dbReference type="AlphaFoldDB" id="A0A8H7CL23"/>
<dbReference type="SMART" id="SM00458">
    <property type="entry name" value="RICIN"/>
    <property type="match status" value="2"/>
</dbReference>
<dbReference type="OrthoDB" id="6770063at2759"/>
<dbReference type="Pfam" id="PF00652">
    <property type="entry name" value="Ricin_B_lectin"/>
    <property type="match status" value="2"/>
</dbReference>
<name>A0A8H7CL23_9AGAR</name>
<keyword evidence="3" id="KW-1185">Reference proteome</keyword>
<sequence>MRFSMQEFRAVSVPRMKREFRNVSFFTRQNSTPQVLNIFTDKCVGVVGDSTADGAKLELQKCLPRPLTQRWISVTDSTLQLEGTNKCIDLTDGKITDGNQLQIWTCDSNNSNQKWFGEPNPDNSELAHVFGGDFSANGGGPYCLTAASDTDGAEVALVACINSNLTDTFPNGNATWTVPVAPLTGTIKTFHNKCLDVPNGSTANGVKLQIWTCAAGNTNQLFTNTRGQIEWAGKGKCIDLTDGKSVNGNPIQLWDCAVPDNNPNQDWDVSLLVCPATFCNHARVTNGQIFAFVG</sequence>
<evidence type="ECO:0000313" key="2">
    <source>
        <dbReference type="EMBL" id="KAF7339253.1"/>
    </source>
</evidence>
<dbReference type="SUPFAM" id="SSF50370">
    <property type="entry name" value="Ricin B-like lectins"/>
    <property type="match status" value="2"/>
</dbReference>
<accession>A0A8H7CL23</accession>
<feature type="domain" description="Ricin B lectin" evidence="1">
    <location>
        <begin position="184"/>
        <end position="293"/>
    </location>
</feature>
<evidence type="ECO:0000259" key="1">
    <source>
        <dbReference type="SMART" id="SM00458"/>
    </source>
</evidence>